<dbReference type="InterPro" id="IPR058163">
    <property type="entry name" value="LysR-type_TF_proteobact-type"/>
</dbReference>
<dbReference type="Pfam" id="PF03466">
    <property type="entry name" value="LysR_substrate"/>
    <property type="match status" value="1"/>
</dbReference>
<dbReference type="AlphaFoldDB" id="A0A0K1PYR1"/>
<protein>
    <submittedName>
        <fullName evidence="6">Transcriptional regulator, LysR family</fullName>
    </submittedName>
</protein>
<dbReference type="RefSeq" id="WP_146649576.1">
    <property type="nucleotide sequence ID" value="NZ_CP012333.1"/>
</dbReference>
<keyword evidence="4" id="KW-0804">Transcription</keyword>
<keyword evidence="3" id="KW-0238">DNA-binding</keyword>
<evidence type="ECO:0000256" key="3">
    <source>
        <dbReference type="ARBA" id="ARBA00023125"/>
    </source>
</evidence>
<dbReference type="FunFam" id="1.10.10.10:FF:000001">
    <property type="entry name" value="LysR family transcriptional regulator"/>
    <property type="match status" value="1"/>
</dbReference>
<dbReference type="Gene3D" id="3.40.190.290">
    <property type="match status" value="1"/>
</dbReference>
<evidence type="ECO:0000313" key="7">
    <source>
        <dbReference type="Proteomes" id="UP000064967"/>
    </source>
</evidence>
<dbReference type="EMBL" id="CP012333">
    <property type="protein sequence ID" value="AKU98637.1"/>
    <property type="molecule type" value="Genomic_DNA"/>
</dbReference>
<feature type="domain" description="HTH lysR-type" evidence="5">
    <location>
        <begin position="1"/>
        <end position="59"/>
    </location>
</feature>
<evidence type="ECO:0000256" key="4">
    <source>
        <dbReference type="ARBA" id="ARBA00023163"/>
    </source>
</evidence>
<dbReference type="PANTHER" id="PTHR30537">
    <property type="entry name" value="HTH-TYPE TRANSCRIPTIONAL REGULATOR"/>
    <property type="match status" value="1"/>
</dbReference>
<evidence type="ECO:0000259" key="5">
    <source>
        <dbReference type="PROSITE" id="PS50931"/>
    </source>
</evidence>
<gene>
    <name evidence="6" type="ORF">AKJ09_05301</name>
</gene>
<organism evidence="6 7">
    <name type="scientific">Labilithrix luteola</name>
    <dbReference type="NCBI Taxonomy" id="1391654"/>
    <lineage>
        <taxon>Bacteria</taxon>
        <taxon>Pseudomonadati</taxon>
        <taxon>Myxococcota</taxon>
        <taxon>Polyangia</taxon>
        <taxon>Polyangiales</taxon>
        <taxon>Labilitrichaceae</taxon>
        <taxon>Labilithrix</taxon>
    </lineage>
</organism>
<dbReference type="PATRIC" id="fig|1391654.3.peg.5373"/>
<dbReference type="SUPFAM" id="SSF53850">
    <property type="entry name" value="Periplasmic binding protein-like II"/>
    <property type="match status" value="1"/>
</dbReference>
<dbReference type="OrthoDB" id="464481at2"/>
<dbReference type="Pfam" id="PF00126">
    <property type="entry name" value="HTH_1"/>
    <property type="match status" value="1"/>
</dbReference>
<dbReference type="PROSITE" id="PS50931">
    <property type="entry name" value="HTH_LYSR"/>
    <property type="match status" value="1"/>
</dbReference>
<dbReference type="Proteomes" id="UP000064967">
    <property type="component" value="Chromosome"/>
</dbReference>
<dbReference type="KEGG" id="llu:AKJ09_05301"/>
<dbReference type="GO" id="GO:0043565">
    <property type="term" value="F:sequence-specific DNA binding"/>
    <property type="evidence" value="ECO:0007669"/>
    <property type="project" value="TreeGrafter"/>
</dbReference>
<evidence type="ECO:0000313" key="6">
    <source>
        <dbReference type="EMBL" id="AKU98637.1"/>
    </source>
</evidence>
<keyword evidence="7" id="KW-1185">Reference proteome</keyword>
<dbReference type="InterPro" id="IPR005119">
    <property type="entry name" value="LysR_subst-bd"/>
</dbReference>
<dbReference type="PRINTS" id="PR00039">
    <property type="entry name" value="HTHLYSR"/>
</dbReference>
<evidence type="ECO:0000256" key="2">
    <source>
        <dbReference type="ARBA" id="ARBA00023015"/>
    </source>
</evidence>
<proteinExistence type="inferred from homology"/>
<dbReference type="SUPFAM" id="SSF46785">
    <property type="entry name" value="Winged helix' DNA-binding domain"/>
    <property type="match status" value="1"/>
</dbReference>
<dbReference type="CDD" id="cd08422">
    <property type="entry name" value="PBP2_CrgA_like"/>
    <property type="match status" value="1"/>
</dbReference>
<accession>A0A0K1PYR1</accession>
<name>A0A0K1PYR1_9BACT</name>
<dbReference type="InterPro" id="IPR036390">
    <property type="entry name" value="WH_DNA-bd_sf"/>
</dbReference>
<dbReference type="STRING" id="1391654.AKJ09_05301"/>
<reference evidence="6 7" key="1">
    <citation type="submission" date="2015-08" db="EMBL/GenBank/DDBJ databases">
        <authorList>
            <person name="Babu N.S."/>
            <person name="Beckwith C.J."/>
            <person name="Beseler K.G."/>
            <person name="Brison A."/>
            <person name="Carone J.V."/>
            <person name="Caskin T.P."/>
            <person name="Diamond M."/>
            <person name="Durham M.E."/>
            <person name="Foxe J.M."/>
            <person name="Go M."/>
            <person name="Henderson B.A."/>
            <person name="Jones I.B."/>
            <person name="McGettigan J.A."/>
            <person name="Micheletti S.J."/>
            <person name="Nasrallah M.E."/>
            <person name="Ortiz D."/>
            <person name="Piller C.R."/>
            <person name="Privatt S.R."/>
            <person name="Schneider S.L."/>
            <person name="Sharp S."/>
            <person name="Smith T.C."/>
            <person name="Stanton J.D."/>
            <person name="Ullery H.E."/>
            <person name="Wilson R.J."/>
            <person name="Serrano M.G."/>
            <person name="Buck G."/>
            <person name="Lee V."/>
            <person name="Wang Y."/>
            <person name="Carvalho R."/>
            <person name="Voegtly L."/>
            <person name="Shi R."/>
            <person name="Duckworth R."/>
            <person name="Johnson A."/>
            <person name="Loviza R."/>
            <person name="Walstead R."/>
            <person name="Shah Z."/>
            <person name="Kiflezghi M."/>
            <person name="Wade K."/>
            <person name="Ball S.L."/>
            <person name="Bradley K.W."/>
            <person name="Asai D.J."/>
            <person name="Bowman C.A."/>
            <person name="Russell D.A."/>
            <person name="Pope W.H."/>
            <person name="Jacobs-Sera D."/>
            <person name="Hendrix R.W."/>
            <person name="Hatfull G.F."/>
        </authorList>
    </citation>
    <scope>NUCLEOTIDE SEQUENCE [LARGE SCALE GENOMIC DNA]</scope>
    <source>
        <strain evidence="6 7">DSM 27648</strain>
    </source>
</reference>
<dbReference type="PANTHER" id="PTHR30537:SF58">
    <property type="entry name" value="HTH-TYPE TRANSCRIPTIONAL REGULATOR PERR"/>
    <property type="match status" value="1"/>
</dbReference>
<sequence length="320" mass="34948">MDRLRALAFFCKVVETESITEAARAMSVSKAVVSKYVAALERELGVRLFHRTTRSVRPTATGRAVFAHARSVLERMQELEGAATAEKGEPVGTLRVSAPVAFGTLQLAAPLSDYARAHPKVQLELALTDRFVRLADEGFDVGVRISSRIEDEDLVAVRLATTSMIACASPDYIERAGRPRKPQDLARHACLAFASPTSSGRVPWKFGASRKSAGGAEDAVWIDPAVRVDSSLLQRDLACAGLGIAFLLPFVAEKELRTGSLVPLLEGFATEERSIHAVYPSPQHASAKVRTFVRALRDAYRIASWNSEKRPSERQRPPGR</sequence>
<dbReference type="GO" id="GO:0003700">
    <property type="term" value="F:DNA-binding transcription factor activity"/>
    <property type="evidence" value="ECO:0007669"/>
    <property type="project" value="InterPro"/>
</dbReference>
<dbReference type="InterPro" id="IPR036388">
    <property type="entry name" value="WH-like_DNA-bd_sf"/>
</dbReference>
<evidence type="ECO:0000256" key="1">
    <source>
        <dbReference type="ARBA" id="ARBA00009437"/>
    </source>
</evidence>
<dbReference type="InterPro" id="IPR000847">
    <property type="entry name" value="LysR_HTH_N"/>
</dbReference>
<keyword evidence="2" id="KW-0805">Transcription regulation</keyword>
<dbReference type="Gene3D" id="1.10.10.10">
    <property type="entry name" value="Winged helix-like DNA-binding domain superfamily/Winged helix DNA-binding domain"/>
    <property type="match status" value="1"/>
</dbReference>
<comment type="similarity">
    <text evidence="1">Belongs to the LysR transcriptional regulatory family.</text>
</comment>
<dbReference type="GO" id="GO:0006351">
    <property type="term" value="P:DNA-templated transcription"/>
    <property type="evidence" value="ECO:0007669"/>
    <property type="project" value="TreeGrafter"/>
</dbReference>